<dbReference type="PANTHER" id="PTHR47165">
    <property type="entry name" value="OS03G0429900 PROTEIN"/>
    <property type="match status" value="1"/>
</dbReference>
<dbReference type="Proteomes" id="UP000245207">
    <property type="component" value="Unassembled WGS sequence"/>
</dbReference>
<name>A0A2U1N9W8_ARTAN</name>
<dbReference type="SUPFAM" id="SSF50249">
    <property type="entry name" value="Nucleic acid-binding proteins"/>
    <property type="match status" value="1"/>
</dbReference>
<protein>
    <submittedName>
        <fullName evidence="3">Nucleic acid-binding, OB-fold protein</fullName>
    </submittedName>
</protein>
<feature type="region of interest" description="Disordered" evidence="1">
    <location>
        <begin position="405"/>
        <end position="447"/>
    </location>
</feature>
<comment type="caution">
    <text evidence="3">The sequence shown here is derived from an EMBL/GenBank/DDBJ whole genome shotgun (WGS) entry which is preliminary data.</text>
</comment>
<dbReference type="InterPro" id="IPR013955">
    <property type="entry name" value="Rep_factor-A_C"/>
</dbReference>
<evidence type="ECO:0000313" key="4">
    <source>
        <dbReference type="Proteomes" id="UP000245207"/>
    </source>
</evidence>
<dbReference type="AlphaFoldDB" id="A0A2U1N9W8"/>
<gene>
    <name evidence="3" type="ORF">CTI12_AA290760</name>
</gene>
<dbReference type="EMBL" id="PKPP01003268">
    <property type="protein sequence ID" value="PWA70300.1"/>
    <property type="molecule type" value="Genomic_DNA"/>
</dbReference>
<accession>A0A2U1N9W8</accession>
<keyword evidence="4" id="KW-1185">Reference proteome</keyword>
<dbReference type="PANTHER" id="PTHR47165:SF4">
    <property type="entry name" value="OS03G0429900 PROTEIN"/>
    <property type="match status" value="1"/>
</dbReference>
<proteinExistence type="predicted"/>
<evidence type="ECO:0000313" key="3">
    <source>
        <dbReference type="EMBL" id="PWA70300.1"/>
    </source>
</evidence>
<dbReference type="Pfam" id="PF08646">
    <property type="entry name" value="Rep_fac-A_C"/>
    <property type="match status" value="1"/>
</dbReference>
<reference evidence="3 4" key="1">
    <citation type="journal article" date="2018" name="Mol. Plant">
        <title>The genome of Artemisia annua provides insight into the evolution of Asteraceae family and artemisinin biosynthesis.</title>
        <authorList>
            <person name="Shen Q."/>
            <person name="Zhang L."/>
            <person name="Liao Z."/>
            <person name="Wang S."/>
            <person name="Yan T."/>
            <person name="Shi P."/>
            <person name="Liu M."/>
            <person name="Fu X."/>
            <person name="Pan Q."/>
            <person name="Wang Y."/>
            <person name="Lv Z."/>
            <person name="Lu X."/>
            <person name="Zhang F."/>
            <person name="Jiang W."/>
            <person name="Ma Y."/>
            <person name="Chen M."/>
            <person name="Hao X."/>
            <person name="Li L."/>
            <person name="Tang Y."/>
            <person name="Lv G."/>
            <person name="Zhou Y."/>
            <person name="Sun X."/>
            <person name="Brodelius P.E."/>
            <person name="Rose J.K.C."/>
            <person name="Tang K."/>
        </authorList>
    </citation>
    <scope>NUCLEOTIDE SEQUENCE [LARGE SCALE GENOMIC DNA]</scope>
    <source>
        <strain evidence="4">cv. Huhao1</strain>
        <tissue evidence="3">Leaf</tissue>
    </source>
</reference>
<evidence type="ECO:0000259" key="2">
    <source>
        <dbReference type="Pfam" id="PF08646"/>
    </source>
</evidence>
<dbReference type="Gene3D" id="2.40.50.140">
    <property type="entry name" value="Nucleic acid-binding proteins"/>
    <property type="match status" value="1"/>
</dbReference>
<organism evidence="3 4">
    <name type="scientific">Artemisia annua</name>
    <name type="common">Sweet wormwood</name>
    <dbReference type="NCBI Taxonomy" id="35608"/>
    <lineage>
        <taxon>Eukaryota</taxon>
        <taxon>Viridiplantae</taxon>
        <taxon>Streptophyta</taxon>
        <taxon>Embryophyta</taxon>
        <taxon>Tracheophyta</taxon>
        <taxon>Spermatophyta</taxon>
        <taxon>Magnoliopsida</taxon>
        <taxon>eudicotyledons</taxon>
        <taxon>Gunneridae</taxon>
        <taxon>Pentapetalae</taxon>
        <taxon>asterids</taxon>
        <taxon>campanulids</taxon>
        <taxon>Asterales</taxon>
        <taxon>Asteraceae</taxon>
        <taxon>Asteroideae</taxon>
        <taxon>Anthemideae</taxon>
        <taxon>Artemisiinae</taxon>
        <taxon>Artemisia</taxon>
    </lineage>
</organism>
<dbReference type="InterPro" id="IPR012340">
    <property type="entry name" value="NA-bd_OB-fold"/>
</dbReference>
<evidence type="ECO:0000256" key="1">
    <source>
        <dbReference type="SAM" id="MobiDB-lite"/>
    </source>
</evidence>
<sequence>MTETSIKELQPTSRNKIIEAKVYRAWMARDPPEKGTAIQANTDANEKNHFTNILITGKAYRISGFTCAPTENWQQTPENRTSLLLTRFTKFDPIPPTGFPHHYFDFVSYNQLPYRVIDPLDKTRKHYSDELAETFKKAEIDALEKPVIIAVSSCRVTRFRNNLQLSSTPATYYYINPMILELEQYKAEYRAAFNLNPPLQIGVRFTSEATITGINTSREWYYPSCTSCTVKAHINEGMFECRVHESLVSPTYRYNFKAYVTDSTETVMTMFFSPKANDIVGIDCDSLVNLLENPNPREIPDKILATIGKTHIFQFHYNTNSKQAPVQEQQDTYLKTLNTPQHEQVSAAIHSIPTATPITMIEATQAAATQAHAKGKQTFAIYKTNDKLLDIIYHHNQCSITIKETASPPTTYSGIQTRSKTDMMSTRPDHVSPKTTTESSKRRNHSR</sequence>
<feature type="compositionally biased region" description="Polar residues" evidence="1">
    <location>
        <begin position="405"/>
        <end position="424"/>
    </location>
</feature>
<dbReference type="OrthoDB" id="1751331at2759"/>
<feature type="domain" description="Replication factor A C-terminal" evidence="2">
    <location>
        <begin position="205"/>
        <end position="321"/>
    </location>
</feature>